<reference evidence="1 2" key="1">
    <citation type="journal article" date="2019" name="Commun. Biol.">
        <title>The bagworm genome reveals a unique fibroin gene that provides high tensile strength.</title>
        <authorList>
            <person name="Kono N."/>
            <person name="Nakamura H."/>
            <person name="Ohtoshi R."/>
            <person name="Tomita M."/>
            <person name="Numata K."/>
            <person name="Arakawa K."/>
        </authorList>
    </citation>
    <scope>NUCLEOTIDE SEQUENCE [LARGE SCALE GENOMIC DNA]</scope>
</reference>
<organism evidence="1 2">
    <name type="scientific">Eumeta variegata</name>
    <name type="common">Bagworm moth</name>
    <name type="synonym">Eumeta japonica</name>
    <dbReference type="NCBI Taxonomy" id="151549"/>
    <lineage>
        <taxon>Eukaryota</taxon>
        <taxon>Metazoa</taxon>
        <taxon>Ecdysozoa</taxon>
        <taxon>Arthropoda</taxon>
        <taxon>Hexapoda</taxon>
        <taxon>Insecta</taxon>
        <taxon>Pterygota</taxon>
        <taxon>Neoptera</taxon>
        <taxon>Endopterygota</taxon>
        <taxon>Lepidoptera</taxon>
        <taxon>Glossata</taxon>
        <taxon>Ditrysia</taxon>
        <taxon>Tineoidea</taxon>
        <taxon>Psychidae</taxon>
        <taxon>Oiketicinae</taxon>
        <taxon>Eumeta</taxon>
    </lineage>
</organism>
<dbReference type="EMBL" id="BGZK01000055">
    <property type="protein sequence ID" value="GBP13094.1"/>
    <property type="molecule type" value="Genomic_DNA"/>
</dbReference>
<protein>
    <submittedName>
        <fullName evidence="1">Uncharacterized protein</fullName>
    </submittedName>
</protein>
<name>A0A4C1TG23_EUMVA</name>
<evidence type="ECO:0000313" key="1">
    <source>
        <dbReference type="EMBL" id="GBP13094.1"/>
    </source>
</evidence>
<dbReference type="AlphaFoldDB" id="A0A4C1TG23"/>
<comment type="caution">
    <text evidence="1">The sequence shown here is derived from an EMBL/GenBank/DDBJ whole genome shotgun (WGS) entry which is preliminary data.</text>
</comment>
<accession>A0A4C1TG23</accession>
<proteinExistence type="predicted"/>
<evidence type="ECO:0000313" key="2">
    <source>
        <dbReference type="Proteomes" id="UP000299102"/>
    </source>
</evidence>
<dbReference type="Proteomes" id="UP000299102">
    <property type="component" value="Unassembled WGS sequence"/>
</dbReference>
<sequence length="152" mass="16693">MRSCCMIYKDMGSVSRARLVKSVTTIGERKNQDRNRKYGRMELNCGTVTEFENWHRIGIGDGKVAWCKTPDKRLYSCGNARRGGARGRGAGGGAAGINTNKEELFKNGTSGYSARDKAALPAPPARRQAELFLRFDAARVRRCVAVAFTALS</sequence>
<keyword evidence="2" id="KW-1185">Reference proteome</keyword>
<gene>
    <name evidence="1" type="ORF">EVAR_93064_1</name>
</gene>